<dbReference type="EMBL" id="CAJNOQ010000956">
    <property type="protein sequence ID" value="CAF0854811.1"/>
    <property type="molecule type" value="Genomic_DNA"/>
</dbReference>
<keyword evidence="4" id="KW-1185">Reference proteome</keyword>
<protein>
    <recommendedName>
        <fullName evidence="1">Coiled-coil protein 142 C-terminal domain-containing protein</fullName>
    </recommendedName>
</protein>
<gene>
    <name evidence="2" type="ORF">GPM918_LOCUS6270</name>
    <name evidence="3" type="ORF">SRO942_LOCUS6270</name>
</gene>
<comment type="caution">
    <text evidence="2">The sequence shown here is derived from an EMBL/GenBank/DDBJ whole genome shotgun (WGS) entry which is preliminary data.</text>
</comment>
<dbReference type="PANTHER" id="PTHR21436:SF2">
    <property type="entry name" value="COILED-COIL DOMAIN-CONTAINING PROTEIN 142"/>
    <property type="match status" value="1"/>
</dbReference>
<dbReference type="InterPro" id="IPR026700">
    <property type="entry name" value="CCDC142"/>
</dbReference>
<dbReference type="Proteomes" id="UP000663829">
    <property type="component" value="Unassembled WGS sequence"/>
</dbReference>
<evidence type="ECO:0000313" key="4">
    <source>
        <dbReference type="Proteomes" id="UP000663829"/>
    </source>
</evidence>
<dbReference type="AlphaFoldDB" id="A0A813WGY6"/>
<dbReference type="Pfam" id="PF14923">
    <property type="entry name" value="CCDC142"/>
    <property type="match status" value="1"/>
</dbReference>
<organism evidence="2 4">
    <name type="scientific">Didymodactylos carnosus</name>
    <dbReference type="NCBI Taxonomy" id="1234261"/>
    <lineage>
        <taxon>Eukaryota</taxon>
        <taxon>Metazoa</taxon>
        <taxon>Spiralia</taxon>
        <taxon>Gnathifera</taxon>
        <taxon>Rotifera</taxon>
        <taxon>Eurotatoria</taxon>
        <taxon>Bdelloidea</taxon>
        <taxon>Philodinida</taxon>
        <taxon>Philodinidae</taxon>
        <taxon>Didymodactylos</taxon>
    </lineage>
</organism>
<evidence type="ECO:0000313" key="2">
    <source>
        <dbReference type="EMBL" id="CAF0854811.1"/>
    </source>
</evidence>
<dbReference type="PANTHER" id="PTHR21436">
    <property type="entry name" value="COILED-COIL DOMAIN-CONTAINING PROTEIN 142"/>
    <property type="match status" value="1"/>
</dbReference>
<evidence type="ECO:0000259" key="1">
    <source>
        <dbReference type="Pfam" id="PF14923"/>
    </source>
</evidence>
<dbReference type="InterPro" id="IPR055350">
    <property type="entry name" value="CCDC142_C"/>
</dbReference>
<proteinExistence type="predicted"/>
<dbReference type="EMBL" id="CAJOBC010000956">
    <property type="protein sequence ID" value="CAF3642570.1"/>
    <property type="molecule type" value="Genomic_DNA"/>
</dbReference>
<dbReference type="OrthoDB" id="10003804at2759"/>
<sequence length="795" mass="93888">MSVDLEIKPNENENDKHNISNRFFSNVEIDLENFVLACRSCSRFYSTYSNLYPTIEQEEEHSECIKNSFLSQLSLSDFNTVGCFLDEFYNSIDQSKTQIISTSTLLLIINYLKQTYEITFSCFQQLNLLKYEIKYFVDYTFNDYLFLLEKLDNYFCIISKILINLKSIINEKFLQEQRNDYSLVIIIFTLQYNIHKILPINHQSLMNDTTYYINRLIQIIVSDVVQRLREYFVKQLYVLSTYIQDNNDNEILPPSSLYSLPITTCNITIRLTDLTWNDYKTNVSLIDSTNTTTNASLLQLNKINFRTESTIKSSSFHFNIDEFFSNLLELINYVICKHFKTLTDICVLLQDEYNIHIDVNKCHVYYWKQIQTQLLSTFISIWLINDDNSLDPLFSELLYNILLNLKDIRKYFNIKNLSDNEIYYGKKLILIVQNCLSHLVFQAFIRDFHLYFSKTLTDIIHTRWQPKSFTYDIFISQTGHYLNQIFLNLLQQCIIIKELNETSDNLDKYLDQDDIVSLLHNLLIRLQMSFNLLITYLNQNADAYVNNNILERALMICASDQKEISKTLTTLFHVIHELLKQLQCLDKFSILFDNLKKMKTKCETIAEVVLSKLFRRIYHTSSEYFRVELPEPIVWIAHHTSSSARIDCPYITDGCEKILKPFMLHVEYLSEELKISIYECLLESFIRAWIDNLLSKKIRFFGDGVIMLQKDFEYVKEFILTNVSDRRIGQTLLETPAIQEFDHIVEFLKFGDKSSSVDIPNRQQWLHARKTSLNILSCVYNTFCCPKSRNRVMST</sequence>
<dbReference type="Proteomes" id="UP000681722">
    <property type="component" value="Unassembled WGS sequence"/>
</dbReference>
<name>A0A813WGY6_9BILA</name>
<feature type="domain" description="Coiled-coil protein 142 C-terminal" evidence="1">
    <location>
        <begin position="473"/>
        <end position="747"/>
    </location>
</feature>
<accession>A0A813WGY6</accession>
<evidence type="ECO:0000313" key="3">
    <source>
        <dbReference type="EMBL" id="CAF3642570.1"/>
    </source>
</evidence>
<reference evidence="2" key="1">
    <citation type="submission" date="2021-02" db="EMBL/GenBank/DDBJ databases">
        <authorList>
            <person name="Nowell W R."/>
        </authorList>
    </citation>
    <scope>NUCLEOTIDE SEQUENCE</scope>
</reference>